<reference evidence="3 4" key="1">
    <citation type="submission" date="2019-02" db="EMBL/GenBank/DDBJ databases">
        <title>Genome sequencing of the rare red list fungi Dentipellis fragilis.</title>
        <authorList>
            <person name="Buettner E."/>
            <person name="Kellner H."/>
        </authorList>
    </citation>
    <scope>NUCLEOTIDE SEQUENCE [LARGE SCALE GENOMIC DNA]</scope>
    <source>
        <strain evidence="3 4">DSM 105465</strain>
    </source>
</reference>
<dbReference type="InterPro" id="IPR045341">
    <property type="entry name" value="DUF6532"/>
</dbReference>
<evidence type="ECO:0000259" key="2">
    <source>
        <dbReference type="Pfam" id="PF20149"/>
    </source>
</evidence>
<dbReference type="Pfam" id="PF20149">
    <property type="entry name" value="DUF6532"/>
    <property type="match status" value="1"/>
</dbReference>
<sequence length="422" mass="46529">MLTATIAVVPESRSLALDEEKEAAESEARFIAREMEEADGSPVGPTLECESQRAAKKTKNSRSSYWEQSDEEGDGDNSAASEVDERMLDFSNISNSTPKLIVNPLCAKRKRKKTTADSAVAVSSQPSTPPRSSSPGPTFSFTPYEIPRADGALMGKQTPPSKSLSKKGSVHFCIKVSLDNGFPNDEESCNMARAAFVEACSEFKSPKRLLRFENDELYRNTMVDIVKRAAAQLHGELKTKAQGIIETMYGFGGLPAKDIKQLVEDLLHRGAFHFEDPKMHQGLFRNPIVLTLLTHQWVSRKNGEAAGIYAALFNPIPEELIALIVSTVECVINDYAGGSFQPKGNNFSADKYSVVYDRHLKSLSKYKKLKPAMFRKLQEDLWAGAWQHARHAIPTQTTDSDLDDSDFGDSEVEVPAATMAVE</sequence>
<dbReference type="Proteomes" id="UP000298327">
    <property type="component" value="Unassembled WGS sequence"/>
</dbReference>
<feature type="region of interest" description="Disordered" evidence="1">
    <location>
        <begin position="35"/>
        <end position="80"/>
    </location>
</feature>
<feature type="region of interest" description="Disordered" evidence="1">
    <location>
        <begin position="112"/>
        <end position="145"/>
    </location>
</feature>
<dbReference type="OrthoDB" id="3257342at2759"/>
<feature type="domain" description="DUF6532" evidence="2">
    <location>
        <begin position="171"/>
        <end position="365"/>
    </location>
</feature>
<gene>
    <name evidence="3" type="ORF">EVG20_g10319</name>
</gene>
<evidence type="ECO:0000313" key="3">
    <source>
        <dbReference type="EMBL" id="TFY52982.1"/>
    </source>
</evidence>
<dbReference type="AlphaFoldDB" id="A0A4Y9XT83"/>
<organism evidence="3 4">
    <name type="scientific">Dentipellis fragilis</name>
    <dbReference type="NCBI Taxonomy" id="205917"/>
    <lineage>
        <taxon>Eukaryota</taxon>
        <taxon>Fungi</taxon>
        <taxon>Dikarya</taxon>
        <taxon>Basidiomycota</taxon>
        <taxon>Agaricomycotina</taxon>
        <taxon>Agaricomycetes</taxon>
        <taxon>Russulales</taxon>
        <taxon>Hericiaceae</taxon>
        <taxon>Dentipellis</taxon>
    </lineage>
</organism>
<dbReference type="STRING" id="205917.A0A4Y9XT83"/>
<name>A0A4Y9XT83_9AGAM</name>
<protein>
    <recommendedName>
        <fullName evidence="2">DUF6532 domain-containing protein</fullName>
    </recommendedName>
</protein>
<comment type="caution">
    <text evidence="3">The sequence shown here is derived from an EMBL/GenBank/DDBJ whole genome shotgun (WGS) entry which is preliminary data.</text>
</comment>
<evidence type="ECO:0000313" key="4">
    <source>
        <dbReference type="Proteomes" id="UP000298327"/>
    </source>
</evidence>
<keyword evidence="4" id="KW-1185">Reference proteome</keyword>
<accession>A0A4Y9XT83</accession>
<evidence type="ECO:0000256" key="1">
    <source>
        <dbReference type="SAM" id="MobiDB-lite"/>
    </source>
</evidence>
<dbReference type="EMBL" id="SEOQ01001219">
    <property type="protein sequence ID" value="TFY52982.1"/>
    <property type="molecule type" value="Genomic_DNA"/>
</dbReference>
<feature type="compositionally biased region" description="Low complexity" evidence="1">
    <location>
        <begin position="123"/>
        <end position="143"/>
    </location>
</feature>
<proteinExistence type="predicted"/>